<dbReference type="CDD" id="cd14273">
    <property type="entry name" value="UBA_TAP-C_like"/>
    <property type="match status" value="1"/>
</dbReference>
<organism evidence="7 8">
    <name type="scientific">Strigomonas culicis</name>
    <dbReference type="NCBI Taxonomy" id="28005"/>
    <lineage>
        <taxon>Eukaryota</taxon>
        <taxon>Discoba</taxon>
        <taxon>Euglenozoa</taxon>
        <taxon>Kinetoplastea</taxon>
        <taxon>Metakinetoplastina</taxon>
        <taxon>Trypanosomatida</taxon>
        <taxon>Trypanosomatidae</taxon>
        <taxon>Strigomonadinae</taxon>
        <taxon>Strigomonas</taxon>
    </lineage>
</organism>
<evidence type="ECO:0000256" key="3">
    <source>
        <dbReference type="ARBA" id="ARBA00022750"/>
    </source>
</evidence>
<keyword evidence="3" id="KW-0064">Aspartyl protease</keyword>
<dbReference type="PANTHER" id="PTHR12917:SF1">
    <property type="entry name" value="AT13091P"/>
    <property type="match status" value="1"/>
</dbReference>
<evidence type="ECO:0000313" key="8">
    <source>
        <dbReference type="Proteomes" id="UP000015354"/>
    </source>
</evidence>
<dbReference type="PANTHER" id="PTHR12917">
    <property type="entry name" value="ASPARTYL PROTEASE DDI-RELATED"/>
    <property type="match status" value="1"/>
</dbReference>
<keyword evidence="8" id="KW-1185">Reference proteome</keyword>
<comment type="similarity">
    <text evidence="1">Belongs to the DDI1 family.</text>
</comment>
<proteinExistence type="inferred from homology"/>
<keyword evidence="4" id="KW-0378">Hydrolase</keyword>
<evidence type="ECO:0000313" key="7">
    <source>
        <dbReference type="EMBL" id="EPY30424.1"/>
    </source>
</evidence>
<keyword evidence="2" id="KW-0645">Protease</keyword>
<sequence>MARGTATLASCGLQDNTTVAVEVRQREPGSENQSKKSKEEVAPVPRRSSEAMLDYLEGDAKLQQMLYEKIQQQNIQDSLEAALEFNPEAFARVVMLYVPCEINQTPMKAFIDTGAQVSIISAEAAERCGIMRLLDRRMRGIAVGVGQQEILGRVHATLVNLGGTFISLSFSVLKESSIDVIIGLDQLKRHAMCVDLRRNVLQIEDMSVPFLPESEIPHKREKALEALSQPSEEGQGGEQPQAAPPTSGSGALTEVQQAAVQQVRDFIGTDVPVEHAVALLAAANWDVEAAVELFMSD</sequence>
<dbReference type="Pfam" id="PF14555">
    <property type="entry name" value="UBA_4"/>
    <property type="match status" value="1"/>
</dbReference>
<feature type="compositionally biased region" description="Basic and acidic residues" evidence="5">
    <location>
        <begin position="23"/>
        <end position="41"/>
    </location>
</feature>
<dbReference type="GO" id="GO:0006508">
    <property type="term" value="P:proteolysis"/>
    <property type="evidence" value="ECO:0007669"/>
    <property type="project" value="UniProtKB-KW"/>
</dbReference>
<dbReference type="InterPro" id="IPR019103">
    <property type="entry name" value="Peptidase_aspartic_DDI1-type"/>
</dbReference>
<dbReference type="GO" id="GO:0004190">
    <property type="term" value="F:aspartic-type endopeptidase activity"/>
    <property type="evidence" value="ECO:0007669"/>
    <property type="project" value="UniProtKB-KW"/>
</dbReference>
<dbReference type="SUPFAM" id="SSF50630">
    <property type="entry name" value="Acid proteases"/>
    <property type="match status" value="1"/>
</dbReference>
<feature type="compositionally biased region" description="Polar residues" evidence="5">
    <location>
        <begin position="244"/>
        <end position="254"/>
    </location>
</feature>
<comment type="caution">
    <text evidence="7">The sequence shown here is derived from an EMBL/GenBank/DDBJ whole genome shotgun (WGS) entry which is preliminary data.</text>
</comment>
<dbReference type="AlphaFoldDB" id="S9UNU9"/>
<gene>
    <name evidence="7" type="ORF">STCU_04073</name>
</gene>
<evidence type="ECO:0000256" key="4">
    <source>
        <dbReference type="ARBA" id="ARBA00022801"/>
    </source>
</evidence>
<dbReference type="Gene3D" id="2.40.70.10">
    <property type="entry name" value="Acid Proteases"/>
    <property type="match status" value="1"/>
</dbReference>
<feature type="domain" description="Aspartic peptidase DDI1-type" evidence="6">
    <location>
        <begin position="87"/>
        <end position="195"/>
    </location>
</feature>
<evidence type="ECO:0000256" key="2">
    <source>
        <dbReference type="ARBA" id="ARBA00022670"/>
    </source>
</evidence>
<evidence type="ECO:0000256" key="1">
    <source>
        <dbReference type="ARBA" id="ARBA00009136"/>
    </source>
</evidence>
<reference evidence="7 8" key="1">
    <citation type="journal article" date="2013" name="PLoS ONE">
        <title>Predicting the Proteins of Angomonas deanei, Strigomonas culicis and Their Respective Endosymbionts Reveals New Aspects of the Trypanosomatidae Family.</title>
        <authorList>
            <person name="Motta M.C."/>
            <person name="Martins A.C."/>
            <person name="de Souza S.S."/>
            <person name="Catta-Preta C.M."/>
            <person name="Silva R."/>
            <person name="Klein C.C."/>
            <person name="de Almeida L.G."/>
            <person name="de Lima Cunha O."/>
            <person name="Ciapina L.P."/>
            <person name="Brocchi M."/>
            <person name="Colabardini A.C."/>
            <person name="de Araujo Lima B."/>
            <person name="Machado C.R."/>
            <person name="de Almeida Soares C.M."/>
            <person name="Probst C.M."/>
            <person name="de Menezes C.B."/>
            <person name="Thompson C.E."/>
            <person name="Bartholomeu D.C."/>
            <person name="Gradia D.F."/>
            <person name="Pavoni D.P."/>
            <person name="Grisard E.C."/>
            <person name="Fantinatti-Garboggini F."/>
            <person name="Marchini F.K."/>
            <person name="Rodrigues-Luiz G.F."/>
            <person name="Wagner G."/>
            <person name="Goldman G.H."/>
            <person name="Fietto J.L."/>
            <person name="Elias M.C."/>
            <person name="Goldman M.H."/>
            <person name="Sagot M.F."/>
            <person name="Pereira M."/>
            <person name="Stoco P.H."/>
            <person name="de Mendonca-Neto R.P."/>
            <person name="Teixeira S.M."/>
            <person name="Maciel T.E."/>
            <person name="de Oliveira Mendes T.A."/>
            <person name="Urmenyi T.P."/>
            <person name="de Souza W."/>
            <person name="Schenkman S."/>
            <person name="de Vasconcelos A.T."/>
        </authorList>
    </citation>
    <scope>NUCLEOTIDE SEQUENCE [LARGE SCALE GENOMIC DNA]</scope>
</reference>
<accession>S9UNU9</accession>
<feature type="region of interest" description="Disordered" evidence="5">
    <location>
        <begin position="226"/>
        <end position="254"/>
    </location>
</feature>
<dbReference type="Pfam" id="PF09668">
    <property type="entry name" value="Asp_protease"/>
    <property type="match status" value="1"/>
</dbReference>
<dbReference type="CDD" id="cd05479">
    <property type="entry name" value="RP_DDI"/>
    <property type="match status" value="1"/>
</dbReference>
<name>S9UNU9_9TRYP</name>
<evidence type="ECO:0000256" key="5">
    <source>
        <dbReference type="SAM" id="MobiDB-lite"/>
    </source>
</evidence>
<protein>
    <submittedName>
        <fullName evidence="7">DNA damage-inducible protein 1</fullName>
    </submittedName>
</protein>
<feature type="region of interest" description="Disordered" evidence="5">
    <location>
        <begin position="19"/>
        <end position="46"/>
    </location>
</feature>
<dbReference type="InterPro" id="IPR021109">
    <property type="entry name" value="Peptidase_aspartic_dom_sf"/>
</dbReference>
<dbReference type="Proteomes" id="UP000015354">
    <property type="component" value="Unassembled WGS sequence"/>
</dbReference>
<evidence type="ECO:0000259" key="6">
    <source>
        <dbReference type="Pfam" id="PF09668"/>
    </source>
</evidence>
<dbReference type="EMBL" id="ATMH01004073">
    <property type="protein sequence ID" value="EPY30424.1"/>
    <property type="molecule type" value="Genomic_DNA"/>
</dbReference>
<dbReference type="OrthoDB" id="1047367at2759"/>